<organism evidence="2 3">
    <name type="scientific">Croceicoccus naphthovorans</name>
    <dbReference type="NCBI Taxonomy" id="1348774"/>
    <lineage>
        <taxon>Bacteria</taxon>
        <taxon>Pseudomonadati</taxon>
        <taxon>Pseudomonadota</taxon>
        <taxon>Alphaproteobacteria</taxon>
        <taxon>Sphingomonadales</taxon>
        <taxon>Erythrobacteraceae</taxon>
        <taxon>Croceicoccus</taxon>
    </lineage>
</organism>
<proteinExistence type="predicted"/>
<feature type="compositionally biased region" description="Basic and acidic residues" evidence="1">
    <location>
        <begin position="29"/>
        <end position="42"/>
    </location>
</feature>
<dbReference type="PATRIC" id="fig|1348774.3.peg.2134"/>
<name>A0A0G3XI21_9SPHN</name>
<keyword evidence="3" id="KW-1185">Reference proteome</keyword>
<dbReference type="EMBL" id="CP011770">
    <property type="protein sequence ID" value="AKM10249.1"/>
    <property type="molecule type" value="Genomic_DNA"/>
</dbReference>
<evidence type="ECO:0000313" key="3">
    <source>
        <dbReference type="Proteomes" id="UP000035287"/>
    </source>
</evidence>
<reference evidence="2 3" key="1">
    <citation type="submission" date="2015-06" db="EMBL/GenBank/DDBJ databases">
        <authorList>
            <person name="Zeng Y."/>
            <person name="Huang Y."/>
        </authorList>
    </citation>
    <scope>NUCLEOTIDE SEQUENCE [LARGE SCALE GENOMIC DNA]</scope>
    <source>
        <strain evidence="2 3">PQ-2</strain>
    </source>
</reference>
<dbReference type="AlphaFoldDB" id="A0A0G3XI21"/>
<protein>
    <submittedName>
        <fullName evidence="2">Uncharacterized protein</fullName>
    </submittedName>
</protein>
<sequence>MDFCREMTDHGYSGSNMGPQVNGAPPARRSSERAETMAKEQPDTPYMDASLPLLAGWIEFWMMPVTMMARMMGMTSPVADDEPEIDRKCAHKQLPVPNAHQKDMDHDLFA</sequence>
<feature type="region of interest" description="Disordered" evidence="1">
    <location>
        <begin position="1"/>
        <end position="45"/>
    </location>
</feature>
<gene>
    <name evidence="2" type="ORF">AB433_10175</name>
</gene>
<dbReference type="Proteomes" id="UP000035287">
    <property type="component" value="Chromosome"/>
</dbReference>
<accession>A0A0G3XI21</accession>
<evidence type="ECO:0000256" key="1">
    <source>
        <dbReference type="SAM" id="MobiDB-lite"/>
    </source>
</evidence>
<dbReference type="KEGG" id="cna:AB433_10175"/>
<evidence type="ECO:0000313" key="2">
    <source>
        <dbReference type="EMBL" id="AKM10249.1"/>
    </source>
</evidence>